<comment type="caution">
    <text evidence="1">The sequence shown here is derived from an EMBL/GenBank/DDBJ whole genome shotgun (WGS) entry which is preliminary data.</text>
</comment>
<name>A0AAD3SI69_NEPGR</name>
<protein>
    <submittedName>
        <fullName evidence="1">Uncharacterized protein</fullName>
    </submittedName>
</protein>
<dbReference type="Proteomes" id="UP001279734">
    <property type="component" value="Unassembled WGS sequence"/>
</dbReference>
<proteinExistence type="predicted"/>
<dbReference type="EMBL" id="BSYO01000010">
    <property type="protein sequence ID" value="GMH11117.1"/>
    <property type="molecule type" value="Genomic_DNA"/>
</dbReference>
<sequence length="86" mass="9036">MSVLEHLSVLPQSHTLGKGNGVVGVGGCPWLVGVSLTFCCCHWSLCAPNDVIGLVTAVPIIVMESSQLDSSFTLLFVLVSHVPFPS</sequence>
<evidence type="ECO:0000313" key="2">
    <source>
        <dbReference type="Proteomes" id="UP001279734"/>
    </source>
</evidence>
<reference evidence="1" key="1">
    <citation type="submission" date="2023-05" db="EMBL/GenBank/DDBJ databases">
        <title>Nepenthes gracilis genome sequencing.</title>
        <authorList>
            <person name="Fukushima K."/>
        </authorList>
    </citation>
    <scope>NUCLEOTIDE SEQUENCE</scope>
    <source>
        <strain evidence="1">SING2019-196</strain>
    </source>
</reference>
<accession>A0AAD3SI69</accession>
<organism evidence="1 2">
    <name type="scientific">Nepenthes gracilis</name>
    <name type="common">Slender pitcher plant</name>
    <dbReference type="NCBI Taxonomy" id="150966"/>
    <lineage>
        <taxon>Eukaryota</taxon>
        <taxon>Viridiplantae</taxon>
        <taxon>Streptophyta</taxon>
        <taxon>Embryophyta</taxon>
        <taxon>Tracheophyta</taxon>
        <taxon>Spermatophyta</taxon>
        <taxon>Magnoliopsida</taxon>
        <taxon>eudicotyledons</taxon>
        <taxon>Gunneridae</taxon>
        <taxon>Pentapetalae</taxon>
        <taxon>Caryophyllales</taxon>
        <taxon>Nepenthaceae</taxon>
        <taxon>Nepenthes</taxon>
    </lineage>
</organism>
<keyword evidence="2" id="KW-1185">Reference proteome</keyword>
<dbReference type="AlphaFoldDB" id="A0AAD3SI69"/>
<evidence type="ECO:0000313" key="1">
    <source>
        <dbReference type="EMBL" id="GMH11117.1"/>
    </source>
</evidence>
<gene>
    <name evidence="1" type="ORF">Nepgr_012958</name>
</gene>